<gene>
    <name evidence="2" type="ORF">C9J47_07420</name>
</gene>
<dbReference type="RefSeq" id="WP_107252953.1">
    <property type="nucleotide sequence ID" value="NZ_PYOC01000002.1"/>
</dbReference>
<name>A0A2T3LAI2_9GAMM</name>
<protein>
    <recommendedName>
        <fullName evidence="4">Phage abortive infection protein</fullName>
    </recommendedName>
</protein>
<proteinExistence type="predicted"/>
<comment type="caution">
    <text evidence="2">The sequence shown here is derived from an EMBL/GenBank/DDBJ whole genome shotgun (WGS) entry which is preliminary data.</text>
</comment>
<keyword evidence="1" id="KW-1133">Transmembrane helix</keyword>
<organism evidence="2 3">
    <name type="scientific">Photobacterium indicum</name>
    <dbReference type="NCBI Taxonomy" id="81447"/>
    <lineage>
        <taxon>Bacteria</taxon>
        <taxon>Pseudomonadati</taxon>
        <taxon>Pseudomonadota</taxon>
        <taxon>Gammaproteobacteria</taxon>
        <taxon>Vibrionales</taxon>
        <taxon>Vibrionaceae</taxon>
        <taxon>Photobacterium</taxon>
    </lineage>
</organism>
<keyword evidence="3" id="KW-1185">Reference proteome</keyword>
<dbReference type="Proteomes" id="UP000241803">
    <property type="component" value="Unassembled WGS sequence"/>
</dbReference>
<accession>A0A2T3LAI2</accession>
<evidence type="ECO:0000256" key="1">
    <source>
        <dbReference type="SAM" id="Phobius"/>
    </source>
</evidence>
<dbReference type="AlphaFoldDB" id="A0A2T3LAI2"/>
<evidence type="ECO:0000313" key="3">
    <source>
        <dbReference type="Proteomes" id="UP000241803"/>
    </source>
</evidence>
<evidence type="ECO:0008006" key="4">
    <source>
        <dbReference type="Google" id="ProtNLM"/>
    </source>
</evidence>
<reference evidence="2 3" key="1">
    <citation type="submission" date="2018-03" db="EMBL/GenBank/DDBJ databases">
        <title>Whole genome sequencing of Histamine producing bacteria.</title>
        <authorList>
            <person name="Butler K."/>
        </authorList>
    </citation>
    <scope>NUCLEOTIDE SEQUENCE [LARGE SCALE GENOMIC DNA]</scope>
    <source>
        <strain evidence="2 3">ATCC 19614</strain>
    </source>
</reference>
<feature type="transmembrane region" description="Helical" evidence="1">
    <location>
        <begin position="7"/>
        <end position="28"/>
    </location>
</feature>
<dbReference type="EMBL" id="PYOC01000002">
    <property type="protein sequence ID" value="PSV48347.1"/>
    <property type="molecule type" value="Genomic_DNA"/>
</dbReference>
<feature type="transmembrane region" description="Helical" evidence="1">
    <location>
        <begin position="34"/>
        <end position="59"/>
    </location>
</feature>
<keyword evidence="1" id="KW-0472">Membrane</keyword>
<evidence type="ECO:0000313" key="2">
    <source>
        <dbReference type="EMBL" id="PSV48347.1"/>
    </source>
</evidence>
<keyword evidence="1" id="KW-0812">Transmembrane</keyword>
<sequence>MKRWFGLLICITCTPVVFYAYNFGVGFWRNNEDWAYLGTYLGGVLGPVLTFASVVLLLLTLRETRSANKAQLTLLQKQQFDSSFFNTMNSLKLALDGAKYGRPIRVNELYDNFFSEANIWVNEHFEIHKHTDLNEDAWETAKTYIRRHQNIFESEAALLIPVLLNLRDLSADEKEDYVMLMKGLIDNDKRFWLEVYALVWSPELNYALNTFIFSTLPIHIQSRITELEG</sequence>